<proteinExistence type="predicted"/>
<accession>A0A1C4Z2T0</accession>
<dbReference type="EMBL" id="FMCU01000008">
    <property type="protein sequence ID" value="SCF26901.1"/>
    <property type="molecule type" value="Genomic_DNA"/>
</dbReference>
<keyword evidence="2" id="KW-1185">Reference proteome</keyword>
<dbReference type="Proteomes" id="UP000198797">
    <property type="component" value="Unassembled WGS sequence"/>
</dbReference>
<protein>
    <submittedName>
        <fullName evidence="1">Uncharacterized protein</fullName>
    </submittedName>
</protein>
<gene>
    <name evidence="1" type="ORF">GA0070216_10865</name>
</gene>
<dbReference type="RefSeq" id="WP_091247043.1">
    <property type="nucleotide sequence ID" value="NZ_FMCU01000008.1"/>
</dbReference>
<sequence length="72" mass="7632">MTSRAGGRSGDRVYRVHWVPGTDILRGTCHCGAERLADEPVALWEWLLGHPQGHAAAAVPPAGPPDRLAVPA</sequence>
<name>A0A1C4Z2T0_9ACTN</name>
<organism evidence="1 2">
    <name type="scientific">Micromonospora matsumotoense</name>
    <dbReference type="NCBI Taxonomy" id="121616"/>
    <lineage>
        <taxon>Bacteria</taxon>
        <taxon>Bacillati</taxon>
        <taxon>Actinomycetota</taxon>
        <taxon>Actinomycetes</taxon>
        <taxon>Micromonosporales</taxon>
        <taxon>Micromonosporaceae</taxon>
        <taxon>Micromonospora</taxon>
    </lineage>
</organism>
<evidence type="ECO:0000313" key="2">
    <source>
        <dbReference type="Proteomes" id="UP000198797"/>
    </source>
</evidence>
<reference evidence="2" key="1">
    <citation type="submission" date="2016-06" db="EMBL/GenBank/DDBJ databases">
        <authorList>
            <person name="Varghese N."/>
            <person name="Submissions Spin"/>
        </authorList>
    </citation>
    <scope>NUCLEOTIDE SEQUENCE [LARGE SCALE GENOMIC DNA]</scope>
    <source>
        <strain evidence="2">DSM 44100</strain>
    </source>
</reference>
<evidence type="ECO:0000313" key="1">
    <source>
        <dbReference type="EMBL" id="SCF26901.1"/>
    </source>
</evidence>
<dbReference type="STRING" id="121616.GA0070216_10865"/>
<dbReference type="AlphaFoldDB" id="A0A1C4Z2T0"/>
<dbReference type="OrthoDB" id="4242542at2"/>